<proteinExistence type="predicted"/>
<organism evidence="1 2">
    <name type="scientific">Halalkalibacter alkalisediminis</name>
    <dbReference type="NCBI Taxonomy" id="935616"/>
    <lineage>
        <taxon>Bacteria</taxon>
        <taxon>Bacillati</taxon>
        <taxon>Bacillota</taxon>
        <taxon>Bacilli</taxon>
        <taxon>Bacillales</taxon>
        <taxon>Bacillaceae</taxon>
        <taxon>Halalkalibacter</taxon>
    </lineage>
</organism>
<dbReference type="Proteomes" id="UP001589833">
    <property type="component" value="Unassembled WGS sequence"/>
</dbReference>
<evidence type="ECO:0000313" key="1">
    <source>
        <dbReference type="EMBL" id="MFC0559685.1"/>
    </source>
</evidence>
<accession>A0ABV6NFY5</accession>
<dbReference type="RefSeq" id="WP_273845718.1">
    <property type="nucleotide sequence ID" value="NZ_JAQQWT010000014.1"/>
</dbReference>
<comment type="caution">
    <text evidence="1">The sequence shown here is derived from an EMBL/GenBank/DDBJ whole genome shotgun (WGS) entry which is preliminary data.</text>
</comment>
<name>A0ABV6NFY5_9BACI</name>
<dbReference type="EMBL" id="JBHLTR010000016">
    <property type="protein sequence ID" value="MFC0559685.1"/>
    <property type="molecule type" value="Genomic_DNA"/>
</dbReference>
<keyword evidence="2" id="KW-1185">Reference proteome</keyword>
<evidence type="ECO:0000313" key="2">
    <source>
        <dbReference type="Proteomes" id="UP001589833"/>
    </source>
</evidence>
<sequence>MNKTAIQTNNDTYLLRFSINAHCEAEQLLGFPITQLSEDTAGMTTFRTLLFVGLKFGGNPVPMDKAGDIMEEVIQDQGMDYFSDKISEAINKGLAQQQNSNFKQQHNSKKN</sequence>
<evidence type="ECO:0008006" key="3">
    <source>
        <dbReference type="Google" id="ProtNLM"/>
    </source>
</evidence>
<gene>
    <name evidence="1" type="ORF">ACFFH4_11570</name>
</gene>
<protein>
    <recommendedName>
        <fullName evidence="3">Phage protein</fullName>
    </recommendedName>
</protein>
<reference evidence="1 2" key="1">
    <citation type="submission" date="2024-09" db="EMBL/GenBank/DDBJ databases">
        <authorList>
            <person name="Sun Q."/>
            <person name="Mori K."/>
        </authorList>
    </citation>
    <scope>NUCLEOTIDE SEQUENCE [LARGE SCALE GENOMIC DNA]</scope>
    <source>
        <strain evidence="1 2">NCAIM B.02301</strain>
    </source>
</reference>